<dbReference type="Pfam" id="PF09004">
    <property type="entry name" value="ALKBH8_N"/>
    <property type="match status" value="1"/>
</dbReference>
<evidence type="ECO:0000259" key="2">
    <source>
        <dbReference type="Pfam" id="PF09004"/>
    </source>
</evidence>
<feature type="region of interest" description="Disordered" evidence="1">
    <location>
        <begin position="64"/>
        <end position="88"/>
    </location>
</feature>
<accession>A0AAR2JV22</accession>
<keyword evidence="4" id="KW-1185">Reference proteome</keyword>
<protein>
    <recommendedName>
        <fullName evidence="2">Alkylated DNA repair protein AlkB homologue 8 N-terminal domain-containing protein</fullName>
    </recommendedName>
</protein>
<feature type="domain" description="Alkylated DNA repair protein AlkB homologue 8 N-terminal" evidence="2">
    <location>
        <begin position="31"/>
        <end position="56"/>
    </location>
</feature>
<reference evidence="3" key="3">
    <citation type="submission" date="2025-09" db="UniProtKB">
        <authorList>
            <consortium name="Ensembl"/>
        </authorList>
    </citation>
    <scope>IDENTIFICATION</scope>
</reference>
<organism evidence="3 4">
    <name type="scientific">Pygocentrus nattereri</name>
    <name type="common">Red-bellied piranha</name>
    <dbReference type="NCBI Taxonomy" id="42514"/>
    <lineage>
        <taxon>Eukaryota</taxon>
        <taxon>Metazoa</taxon>
        <taxon>Chordata</taxon>
        <taxon>Craniata</taxon>
        <taxon>Vertebrata</taxon>
        <taxon>Euteleostomi</taxon>
        <taxon>Actinopterygii</taxon>
        <taxon>Neopterygii</taxon>
        <taxon>Teleostei</taxon>
        <taxon>Ostariophysi</taxon>
        <taxon>Characiformes</taxon>
        <taxon>Characoidei</taxon>
        <taxon>Pygocentrus</taxon>
    </lineage>
</organism>
<dbReference type="Ensembl" id="ENSPNAT00000067350.1">
    <property type="protein sequence ID" value="ENSPNAP00000053706.1"/>
    <property type="gene ID" value="ENSPNAG00000035378.1"/>
</dbReference>
<dbReference type="GO" id="GO:0008168">
    <property type="term" value="F:methyltransferase activity"/>
    <property type="evidence" value="ECO:0007669"/>
    <property type="project" value="InterPro"/>
</dbReference>
<reference evidence="3" key="2">
    <citation type="submission" date="2025-08" db="UniProtKB">
        <authorList>
            <consortium name="Ensembl"/>
        </authorList>
    </citation>
    <scope>IDENTIFICATION</scope>
</reference>
<feature type="compositionally biased region" description="Polar residues" evidence="1">
    <location>
        <begin position="64"/>
        <end position="81"/>
    </location>
</feature>
<dbReference type="GO" id="GO:0016706">
    <property type="term" value="F:2-oxoglutarate-dependent dioxygenase activity"/>
    <property type="evidence" value="ECO:0007669"/>
    <property type="project" value="InterPro"/>
</dbReference>
<reference evidence="3 4" key="1">
    <citation type="submission" date="2020-10" db="EMBL/GenBank/DDBJ databases">
        <title>Pygocentrus nattereri (red-bellied piranha) genome, fPygNat1, primary haplotype.</title>
        <authorList>
            <person name="Myers G."/>
            <person name="Meyer A."/>
            <person name="Karagic N."/>
            <person name="Pippel M."/>
            <person name="Winkler S."/>
            <person name="Tracey A."/>
            <person name="Wood J."/>
            <person name="Formenti G."/>
            <person name="Howe K."/>
            <person name="Fedrigo O."/>
            <person name="Jarvis E.D."/>
        </authorList>
    </citation>
    <scope>NUCLEOTIDE SEQUENCE [LARGE SCALE GENOMIC DNA]</scope>
</reference>
<name>A0AAR2JV22_PYGNA</name>
<evidence type="ECO:0000313" key="4">
    <source>
        <dbReference type="Proteomes" id="UP001501920"/>
    </source>
</evidence>
<dbReference type="InterPro" id="IPR015095">
    <property type="entry name" value="AlkB_hom8_N"/>
</dbReference>
<proteinExistence type="predicted"/>
<evidence type="ECO:0000256" key="1">
    <source>
        <dbReference type="SAM" id="MobiDB-lite"/>
    </source>
</evidence>
<evidence type="ECO:0000313" key="3">
    <source>
        <dbReference type="Ensembl" id="ENSPNAP00000053706.1"/>
    </source>
</evidence>
<dbReference type="Proteomes" id="UP001501920">
    <property type="component" value="Chromosome 13"/>
</dbReference>
<dbReference type="AlphaFoldDB" id="A0AAR2JV22"/>
<sequence length="101" mass="10952">GQLQTPPPPCLGTYVRMLFIDTAQHSTQSSHHTNTIVRSARQRLLFLCSLRKFGLPLPLEETCTSPAASGGSKRSGQTEATQHMACSPSCHQAGDSFFSFT</sequence>